<dbReference type="PANTHER" id="PTHR33827:SF9">
    <property type="entry name" value="SAWADEE DOMAIN-CONTAINING PROTEIN"/>
    <property type="match status" value="1"/>
</dbReference>
<reference evidence="4" key="1">
    <citation type="submission" date="2025-08" db="UniProtKB">
        <authorList>
            <consortium name="RefSeq"/>
        </authorList>
    </citation>
    <scope>IDENTIFICATION</scope>
</reference>
<feature type="compositionally biased region" description="Polar residues" evidence="1">
    <location>
        <begin position="309"/>
        <end position="327"/>
    </location>
</feature>
<accession>A0A6P5SQC3</accession>
<evidence type="ECO:0000313" key="3">
    <source>
        <dbReference type="Proteomes" id="UP000515124"/>
    </source>
</evidence>
<keyword evidence="3" id="KW-1185">Reference proteome</keyword>
<dbReference type="GO" id="GO:0003682">
    <property type="term" value="F:chromatin binding"/>
    <property type="evidence" value="ECO:0007669"/>
    <property type="project" value="InterPro"/>
</dbReference>
<proteinExistence type="predicted"/>
<feature type="compositionally biased region" description="Basic and acidic residues" evidence="1">
    <location>
        <begin position="328"/>
        <end position="341"/>
    </location>
</feature>
<dbReference type="AlphaFoldDB" id="A0A6P5SQC3"/>
<feature type="region of interest" description="Disordered" evidence="1">
    <location>
        <begin position="234"/>
        <end position="253"/>
    </location>
</feature>
<protein>
    <submittedName>
        <fullName evidence="4">Uncharacterized protein LOC110760982</fullName>
    </submittedName>
</protein>
<feature type="region of interest" description="Disordered" evidence="1">
    <location>
        <begin position="307"/>
        <end position="341"/>
    </location>
</feature>
<feature type="region of interest" description="Disordered" evidence="1">
    <location>
        <begin position="433"/>
        <end position="459"/>
    </location>
</feature>
<dbReference type="PANTHER" id="PTHR33827">
    <property type="entry name" value="PROTEIN SAWADEE HOMEODOMAIN HOMOLOG 2"/>
    <property type="match status" value="1"/>
</dbReference>
<name>A0A6P5SQC3_PRUAV</name>
<dbReference type="Pfam" id="PF16719">
    <property type="entry name" value="SAWADEE"/>
    <property type="match status" value="1"/>
</dbReference>
<organism evidence="3 4">
    <name type="scientific">Prunus avium</name>
    <name type="common">Cherry</name>
    <name type="synonym">Cerasus avium</name>
    <dbReference type="NCBI Taxonomy" id="42229"/>
    <lineage>
        <taxon>Eukaryota</taxon>
        <taxon>Viridiplantae</taxon>
        <taxon>Streptophyta</taxon>
        <taxon>Embryophyta</taxon>
        <taxon>Tracheophyta</taxon>
        <taxon>Spermatophyta</taxon>
        <taxon>Magnoliopsida</taxon>
        <taxon>eudicotyledons</taxon>
        <taxon>Gunneridae</taxon>
        <taxon>Pentapetalae</taxon>
        <taxon>rosids</taxon>
        <taxon>fabids</taxon>
        <taxon>Rosales</taxon>
        <taxon>Rosaceae</taxon>
        <taxon>Amygdaloideae</taxon>
        <taxon>Amygdaleae</taxon>
        <taxon>Prunus</taxon>
    </lineage>
</organism>
<evidence type="ECO:0000259" key="2">
    <source>
        <dbReference type="Pfam" id="PF16719"/>
    </source>
</evidence>
<dbReference type="RefSeq" id="XP_021819040.1">
    <property type="nucleotide sequence ID" value="XM_021963348.1"/>
</dbReference>
<dbReference type="InterPro" id="IPR032001">
    <property type="entry name" value="SAWADEE_dom"/>
</dbReference>
<feature type="domain" description="SAWADEE" evidence="2">
    <location>
        <begin position="11"/>
        <end position="137"/>
    </location>
</feature>
<feature type="region of interest" description="Disordered" evidence="1">
    <location>
        <begin position="372"/>
        <end position="396"/>
    </location>
</feature>
<dbReference type="GeneID" id="110760982"/>
<dbReference type="Proteomes" id="UP000515124">
    <property type="component" value="Unplaced"/>
</dbReference>
<sequence length="598" mass="65872">MGDTSEAESVTELEAMCKEDSSWHPCQVSLSSTKDSLIVDFGGQELEDMVLNTDEALTLLRFRCAPLQGDDCTRIEGEHVLAINKSQSKSHFFDAKVEKVLRVRHSTRVYCRCTFMIKWLHQDLKGQMVTVPSSSIMKLTGKNINVHPTVSAFLKSVKQMGLDSASSVPVMLEVEDFAVELDLNKFLEKQIEDINVSANEFRKEITIDILEGVKADNKGDIRCKSVAAPKVSISNAQVSHDQDQSESIGQSSGKLEVNMEDEGPQAPCSSIQEEHSDFRSRLSPLAARAALALLVSSTHKHIAIGGTELFNSPDSDNMSSNTLSSESTKAHKNENETSDARKTLSAVQKGFENQNSDSHVKDSAEEIKLRASTNTRRLTRSAVQEEKDKSTMSIKQGLEESKSAHITGSISYEGNVTIHERNVLKKKNDALKNKKAVSSPLHAESNIPMEESNEKPMPGDAGSIQDINVPMKTCAKDNKSTVPTNMRRLTRSTHSSEENLIVPENYGMEKKSGGSRKKKVVSPSSDKDNTMPGKEINKKNMSGAVTRLGNIRQSEGKVSGSGGKTQGQKRKSTSCSRQELRFSPRLRFLPRTRSQNKS</sequence>
<feature type="region of interest" description="Disordered" evidence="1">
    <location>
        <begin position="488"/>
        <end position="598"/>
    </location>
</feature>
<dbReference type="InterPro" id="IPR039276">
    <property type="entry name" value="SHH1/2"/>
</dbReference>
<evidence type="ECO:0000256" key="1">
    <source>
        <dbReference type="SAM" id="MobiDB-lite"/>
    </source>
</evidence>
<dbReference type="KEGG" id="pavi:110760982"/>
<evidence type="ECO:0000313" key="4">
    <source>
        <dbReference type="RefSeq" id="XP_021819040.1"/>
    </source>
</evidence>
<dbReference type="Gene3D" id="2.30.30.140">
    <property type="match status" value="1"/>
</dbReference>
<feature type="compositionally biased region" description="Basic residues" evidence="1">
    <location>
        <begin position="588"/>
        <end position="598"/>
    </location>
</feature>
<gene>
    <name evidence="4" type="primary">LOC110760982</name>
</gene>